<dbReference type="InterPro" id="IPR036282">
    <property type="entry name" value="Glutathione-S-Trfase_C_sf"/>
</dbReference>
<evidence type="ECO:0000259" key="1">
    <source>
        <dbReference type="PROSITE" id="PS50404"/>
    </source>
</evidence>
<dbReference type="Pfam" id="PF13410">
    <property type="entry name" value="GST_C_2"/>
    <property type="match status" value="1"/>
</dbReference>
<dbReference type="Gene3D" id="1.20.1050.10">
    <property type="match status" value="1"/>
</dbReference>
<proteinExistence type="predicted"/>
<comment type="caution">
    <text evidence="2">The sequence shown here is derived from an EMBL/GenBank/DDBJ whole genome shotgun (WGS) entry which is preliminary data.</text>
</comment>
<dbReference type="InterPro" id="IPR050983">
    <property type="entry name" value="GST_Omega/HSP26"/>
</dbReference>
<dbReference type="Pfam" id="PF13409">
    <property type="entry name" value="GST_N_2"/>
    <property type="match status" value="1"/>
</dbReference>
<evidence type="ECO:0000313" key="2">
    <source>
        <dbReference type="EMBL" id="MCR0984454.1"/>
    </source>
</evidence>
<dbReference type="InterPro" id="IPR004045">
    <property type="entry name" value="Glutathione_S-Trfase_N"/>
</dbReference>
<sequence length="220" mass="24404">MTDLTDIEERHALPGDPAMKLHWSPRSPFVRKVMVAAHELGLADRIRTVRTMVRMGKPNEELLPDNPLSKIPTLVLDDGTVLFDSLTIIEYLDDLAGGSLFPPKPQRFEALTRHALGNGLLDLLILFRNERDKPAERQTAEWLDSFAAKTRASLDRLESEAPSLSAKPFDIGHIAIGCALSYLDFRFPDMGWRAGHPAIAAWHAGFSARPSVQATEAVDD</sequence>
<dbReference type="PANTHER" id="PTHR43968:SF6">
    <property type="entry name" value="GLUTATHIONE S-TRANSFERASE OMEGA"/>
    <property type="match status" value="1"/>
</dbReference>
<gene>
    <name evidence="2" type="ORF">NRP21_20560</name>
</gene>
<protein>
    <submittedName>
        <fullName evidence="2">Glutathione S-transferase family protein</fullName>
    </submittedName>
</protein>
<dbReference type="SUPFAM" id="SSF47616">
    <property type="entry name" value="GST C-terminal domain-like"/>
    <property type="match status" value="1"/>
</dbReference>
<dbReference type="RefSeq" id="WP_257718110.1">
    <property type="nucleotide sequence ID" value="NZ_JANJOU010000021.1"/>
</dbReference>
<name>A0ABT1XBS9_9PROT</name>
<dbReference type="Proteomes" id="UP001524642">
    <property type="component" value="Unassembled WGS sequence"/>
</dbReference>
<dbReference type="CDD" id="cd03205">
    <property type="entry name" value="GST_C_6"/>
    <property type="match status" value="1"/>
</dbReference>
<evidence type="ECO:0000313" key="3">
    <source>
        <dbReference type="Proteomes" id="UP001524642"/>
    </source>
</evidence>
<organism evidence="2 3">
    <name type="scientific">Roseomonas populi</name>
    <dbReference type="NCBI Taxonomy" id="3121582"/>
    <lineage>
        <taxon>Bacteria</taxon>
        <taxon>Pseudomonadati</taxon>
        <taxon>Pseudomonadota</taxon>
        <taxon>Alphaproteobacteria</taxon>
        <taxon>Acetobacterales</taxon>
        <taxon>Roseomonadaceae</taxon>
        <taxon>Roseomonas</taxon>
    </lineage>
</organism>
<dbReference type="EMBL" id="JANJOU010000021">
    <property type="protein sequence ID" value="MCR0984454.1"/>
    <property type="molecule type" value="Genomic_DNA"/>
</dbReference>
<dbReference type="PANTHER" id="PTHR43968">
    <property type="match status" value="1"/>
</dbReference>
<feature type="domain" description="GST N-terminal" evidence="1">
    <location>
        <begin position="17"/>
        <end position="100"/>
    </location>
</feature>
<dbReference type="InterPro" id="IPR036249">
    <property type="entry name" value="Thioredoxin-like_sf"/>
</dbReference>
<dbReference type="SUPFAM" id="SSF52833">
    <property type="entry name" value="Thioredoxin-like"/>
    <property type="match status" value="1"/>
</dbReference>
<dbReference type="Gene3D" id="3.40.30.10">
    <property type="entry name" value="Glutaredoxin"/>
    <property type="match status" value="1"/>
</dbReference>
<dbReference type="PROSITE" id="PS50404">
    <property type="entry name" value="GST_NTER"/>
    <property type="match status" value="1"/>
</dbReference>
<accession>A0ABT1XBS9</accession>
<keyword evidence="3" id="KW-1185">Reference proteome</keyword>
<reference evidence="2 3" key="1">
    <citation type="submission" date="2022-06" db="EMBL/GenBank/DDBJ databases">
        <title>Roseomonas CN29.</title>
        <authorList>
            <person name="Cheng Y."/>
            <person name="He X."/>
        </authorList>
    </citation>
    <scope>NUCLEOTIDE SEQUENCE [LARGE SCALE GENOMIC DNA]</scope>
    <source>
        <strain evidence="2 3">CN29</strain>
    </source>
</reference>